<accession>A0A162AMH1</accession>
<reference evidence="2 3" key="1">
    <citation type="submission" date="2013-07" db="EMBL/GenBank/DDBJ databases">
        <title>Comparative Genomic and Metabolomic Analysis of Twelve Strains of Pseudoalteromonas luteoviolacea.</title>
        <authorList>
            <person name="Vynne N.G."/>
            <person name="Mansson M."/>
            <person name="Gram L."/>
        </authorList>
    </citation>
    <scope>NUCLEOTIDE SEQUENCE [LARGE SCALE GENOMIC DNA]</scope>
    <source>
        <strain evidence="2 3">CPMOR-1</strain>
    </source>
</reference>
<dbReference type="EMBL" id="AUYC01000035">
    <property type="protein sequence ID" value="KZN61871.1"/>
    <property type="molecule type" value="Genomic_DNA"/>
</dbReference>
<gene>
    <name evidence="2" type="ORF">N473_20225</name>
</gene>
<evidence type="ECO:0000256" key="1">
    <source>
        <dbReference type="SAM" id="Phobius"/>
    </source>
</evidence>
<evidence type="ECO:0000313" key="3">
    <source>
        <dbReference type="Proteomes" id="UP000076486"/>
    </source>
</evidence>
<keyword evidence="1" id="KW-1133">Transmembrane helix</keyword>
<comment type="caution">
    <text evidence="2">The sequence shown here is derived from an EMBL/GenBank/DDBJ whole genome shotgun (WGS) entry which is preliminary data.</text>
</comment>
<dbReference type="Proteomes" id="UP000076486">
    <property type="component" value="Unassembled WGS sequence"/>
</dbReference>
<evidence type="ECO:0008006" key="4">
    <source>
        <dbReference type="Google" id="ProtNLM"/>
    </source>
</evidence>
<dbReference type="AlphaFoldDB" id="A0A162AMH1"/>
<feature type="transmembrane region" description="Helical" evidence="1">
    <location>
        <begin position="12"/>
        <end position="32"/>
    </location>
</feature>
<name>A0A162AMH1_9GAMM</name>
<keyword evidence="1" id="KW-0812">Transmembrane</keyword>
<proteinExistence type="predicted"/>
<organism evidence="2 3">
    <name type="scientific">Pseudoalteromonas luteoviolacea CPMOR-1</name>
    <dbReference type="NCBI Taxonomy" id="1365248"/>
    <lineage>
        <taxon>Bacteria</taxon>
        <taxon>Pseudomonadati</taxon>
        <taxon>Pseudomonadota</taxon>
        <taxon>Gammaproteobacteria</taxon>
        <taxon>Alteromonadales</taxon>
        <taxon>Pseudoalteromonadaceae</taxon>
        <taxon>Pseudoalteromonas</taxon>
    </lineage>
</organism>
<keyword evidence="1" id="KW-0472">Membrane</keyword>
<sequence>MNVIKNNFTGKTKLWEVFWVHFIFLSMVFNILTDVMSTIENPAYLFAWMPFVTVW</sequence>
<evidence type="ECO:0000313" key="2">
    <source>
        <dbReference type="EMBL" id="KZN61871.1"/>
    </source>
</evidence>
<protein>
    <recommendedName>
        <fullName evidence="4">2TM domain-containing protein</fullName>
    </recommendedName>
</protein>